<reference evidence="1" key="1">
    <citation type="journal article" date="2023" name="Int. J. Syst. Evol. Microbiol.">
        <title>Sinisalibacter aestuarii sp. nov., isolated from estuarine sediment of the Arakawa River.</title>
        <authorList>
            <person name="Arafat S.T."/>
            <person name="Hirano S."/>
            <person name="Sato A."/>
            <person name="Takeuchi K."/>
            <person name="Yasuda T."/>
            <person name="Terahara T."/>
            <person name="Hamada M."/>
            <person name="Kobayashi T."/>
        </authorList>
    </citation>
    <scope>NUCLEOTIDE SEQUENCE</scope>
    <source>
        <strain evidence="1">B-399</strain>
    </source>
</reference>
<sequence>MVVDGIDLGIVGPVQIALELKIIGRVGENEIDAGFREGIHHLDGVTGKDLVQRQVGHRYASLFGHLSASVPGTFVLVVEAKDESKAIRGQILF</sequence>
<evidence type="ECO:0000313" key="1">
    <source>
        <dbReference type="EMBL" id="GKY86317.1"/>
    </source>
</evidence>
<protein>
    <submittedName>
        <fullName evidence="1">Uncharacterized protein</fullName>
    </submittedName>
</protein>
<organism evidence="1 2">
    <name type="scientific">Sinisalibacter aestuarii</name>
    <dbReference type="NCBI Taxonomy" id="2949426"/>
    <lineage>
        <taxon>Bacteria</taxon>
        <taxon>Pseudomonadati</taxon>
        <taxon>Pseudomonadota</taxon>
        <taxon>Alphaproteobacteria</taxon>
        <taxon>Rhodobacterales</taxon>
        <taxon>Roseobacteraceae</taxon>
        <taxon>Sinisalibacter</taxon>
    </lineage>
</organism>
<accession>A0ABQ5LQH6</accession>
<dbReference type="Proteomes" id="UP001144205">
    <property type="component" value="Unassembled WGS sequence"/>
</dbReference>
<name>A0ABQ5LQH6_9RHOB</name>
<keyword evidence="2" id="KW-1185">Reference proteome</keyword>
<dbReference type="EMBL" id="BROH01000001">
    <property type="protein sequence ID" value="GKY86317.1"/>
    <property type="molecule type" value="Genomic_DNA"/>
</dbReference>
<evidence type="ECO:0000313" key="2">
    <source>
        <dbReference type="Proteomes" id="UP001144205"/>
    </source>
</evidence>
<proteinExistence type="predicted"/>
<comment type="caution">
    <text evidence="1">The sequence shown here is derived from an EMBL/GenBank/DDBJ whole genome shotgun (WGS) entry which is preliminary data.</text>
</comment>
<gene>
    <name evidence="1" type="ORF">STA1M1_01860</name>
</gene>